<comment type="caution">
    <text evidence="1">The sequence shown here is derived from an EMBL/GenBank/DDBJ whole genome shotgun (WGS) entry which is preliminary data.</text>
</comment>
<dbReference type="PANTHER" id="PTHR33116">
    <property type="entry name" value="REVERSE TRANSCRIPTASE ZINC-BINDING DOMAIN-CONTAINING PROTEIN-RELATED-RELATED"/>
    <property type="match status" value="1"/>
</dbReference>
<sequence>MIEKFKRRLDGWKCKVLSFGGKIYLVKSVLANLPVFYLSLFQMPSKVAKKLNQLIARFIWGIKDISGIHWLKWDQICKPRDRGGLGFFDLKLENWSLLNKWVWRFGTDHELLRKKIIAGKYGFDDKSILPPQSHCKKVSWVWRNISRPLADSEDPLIFYLRPAIGDGYSIDFWNDAWTKVQSLRLSFPRVFALAVKKEGKVSDFDVKGAEGWVWNIEIRRELFK</sequence>
<dbReference type="Proteomes" id="UP000436088">
    <property type="component" value="Unassembled WGS sequence"/>
</dbReference>
<dbReference type="AlphaFoldDB" id="A0A6A3CKF1"/>
<dbReference type="EMBL" id="VEPZ02000304">
    <property type="protein sequence ID" value="KAE8727738.1"/>
    <property type="molecule type" value="Genomic_DNA"/>
</dbReference>
<evidence type="ECO:0000313" key="1">
    <source>
        <dbReference type="EMBL" id="KAE8727738.1"/>
    </source>
</evidence>
<keyword evidence="2" id="KW-1185">Reference proteome</keyword>
<accession>A0A6A3CKF1</accession>
<gene>
    <name evidence="1" type="ORF">F3Y22_tig00005401pilonHSYRG00019</name>
</gene>
<dbReference type="PANTHER" id="PTHR33116:SF75">
    <property type="entry name" value="RIBONUCLEASE H PROTEIN"/>
    <property type="match status" value="1"/>
</dbReference>
<protein>
    <recommendedName>
        <fullName evidence="3">Reverse transcriptase zinc-binding domain-containing protein</fullName>
    </recommendedName>
</protein>
<reference evidence="1" key="1">
    <citation type="submission" date="2019-09" db="EMBL/GenBank/DDBJ databases">
        <title>Draft genome information of white flower Hibiscus syriacus.</title>
        <authorList>
            <person name="Kim Y.-M."/>
        </authorList>
    </citation>
    <scope>NUCLEOTIDE SEQUENCE [LARGE SCALE GENOMIC DNA]</scope>
    <source>
        <strain evidence="1">YM2019G1</strain>
    </source>
</reference>
<evidence type="ECO:0008006" key="3">
    <source>
        <dbReference type="Google" id="ProtNLM"/>
    </source>
</evidence>
<name>A0A6A3CKF1_HIBSY</name>
<proteinExistence type="predicted"/>
<evidence type="ECO:0000313" key="2">
    <source>
        <dbReference type="Proteomes" id="UP000436088"/>
    </source>
</evidence>
<organism evidence="1 2">
    <name type="scientific">Hibiscus syriacus</name>
    <name type="common">Rose of Sharon</name>
    <dbReference type="NCBI Taxonomy" id="106335"/>
    <lineage>
        <taxon>Eukaryota</taxon>
        <taxon>Viridiplantae</taxon>
        <taxon>Streptophyta</taxon>
        <taxon>Embryophyta</taxon>
        <taxon>Tracheophyta</taxon>
        <taxon>Spermatophyta</taxon>
        <taxon>Magnoliopsida</taxon>
        <taxon>eudicotyledons</taxon>
        <taxon>Gunneridae</taxon>
        <taxon>Pentapetalae</taxon>
        <taxon>rosids</taxon>
        <taxon>malvids</taxon>
        <taxon>Malvales</taxon>
        <taxon>Malvaceae</taxon>
        <taxon>Malvoideae</taxon>
        <taxon>Hibiscus</taxon>
    </lineage>
</organism>